<sequence>MLMATMLAQMPDLLSRVQYDHTADRDGYCRECRDARWPCEVFQIASDAERLGGHRPGRDPLGMDRPRQQRPMRSVPPPGARQANPGYVPDPNRRRLADGAPRAVRADHGPRY</sequence>
<proteinExistence type="predicted"/>
<reference evidence="3" key="1">
    <citation type="journal article" date="2019" name="Int. J. Syst. Evol. Microbiol.">
        <title>The Global Catalogue of Microorganisms (GCM) 10K type strain sequencing project: providing services to taxonomists for standard genome sequencing and annotation.</title>
        <authorList>
            <consortium name="The Broad Institute Genomics Platform"/>
            <consortium name="The Broad Institute Genome Sequencing Center for Infectious Disease"/>
            <person name="Wu L."/>
            <person name="Ma J."/>
        </authorList>
    </citation>
    <scope>NUCLEOTIDE SEQUENCE [LARGE SCALE GENOMIC DNA]</scope>
    <source>
        <strain evidence="3">JCM 18303</strain>
    </source>
</reference>
<accession>A0ABP9PWG5</accession>
<feature type="region of interest" description="Disordered" evidence="1">
    <location>
        <begin position="48"/>
        <end position="112"/>
    </location>
</feature>
<feature type="compositionally biased region" description="Basic and acidic residues" evidence="1">
    <location>
        <begin position="48"/>
        <end position="67"/>
    </location>
</feature>
<comment type="caution">
    <text evidence="2">The sequence shown here is derived from an EMBL/GenBank/DDBJ whole genome shotgun (WGS) entry which is preliminary data.</text>
</comment>
<protein>
    <submittedName>
        <fullName evidence="2">Uncharacterized protein</fullName>
    </submittedName>
</protein>
<organism evidence="2 3">
    <name type="scientific">Pseudonocardia eucalypti</name>
    <dbReference type="NCBI Taxonomy" id="648755"/>
    <lineage>
        <taxon>Bacteria</taxon>
        <taxon>Bacillati</taxon>
        <taxon>Actinomycetota</taxon>
        <taxon>Actinomycetes</taxon>
        <taxon>Pseudonocardiales</taxon>
        <taxon>Pseudonocardiaceae</taxon>
        <taxon>Pseudonocardia</taxon>
    </lineage>
</organism>
<evidence type="ECO:0000256" key="1">
    <source>
        <dbReference type="SAM" id="MobiDB-lite"/>
    </source>
</evidence>
<evidence type="ECO:0000313" key="3">
    <source>
        <dbReference type="Proteomes" id="UP001428817"/>
    </source>
</evidence>
<dbReference type="Proteomes" id="UP001428817">
    <property type="component" value="Unassembled WGS sequence"/>
</dbReference>
<dbReference type="EMBL" id="BAABJP010000008">
    <property type="protein sequence ID" value="GAA5153047.1"/>
    <property type="molecule type" value="Genomic_DNA"/>
</dbReference>
<keyword evidence="3" id="KW-1185">Reference proteome</keyword>
<gene>
    <name evidence="2" type="ORF">GCM10023321_22700</name>
</gene>
<name>A0ABP9PWG5_9PSEU</name>
<evidence type="ECO:0000313" key="2">
    <source>
        <dbReference type="EMBL" id="GAA5153047.1"/>
    </source>
</evidence>